<dbReference type="AlphaFoldDB" id="A0A0C2WUR2"/>
<dbReference type="Proteomes" id="UP000054097">
    <property type="component" value="Unassembled WGS sequence"/>
</dbReference>
<protein>
    <submittedName>
        <fullName evidence="1">Uncharacterized protein</fullName>
    </submittedName>
</protein>
<evidence type="ECO:0000313" key="1">
    <source>
        <dbReference type="EMBL" id="KIM21122.1"/>
    </source>
</evidence>
<evidence type="ECO:0000313" key="2">
    <source>
        <dbReference type="Proteomes" id="UP000054097"/>
    </source>
</evidence>
<organism evidence="1 2">
    <name type="scientific">Serendipita vermifera MAFF 305830</name>
    <dbReference type="NCBI Taxonomy" id="933852"/>
    <lineage>
        <taxon>Eukaryota</taxon>
        <taxon>Fungi</taxon>
        <taxon>Dikarya</taxon>
        <taxon>Basidiomycota</taxon>
        <taxon>Agaricomycotina</taxon>
        <taxon>Agaricomycetes</taxon>
        <taxon>Sebacinales</taxon>
        <taxon>Serendipitaceae</taxon>
        <taxon>Serendipita</taxon>
    </lineage>
</organism>
<gene>
    <name evidence="1" type="ORF">M408DRAFT_110973</name>
</gene>
<keyword evidence="2" id="KW-1185">Reference proteome</keyword>
<name>A0A0C2WUR2_SERVB</name>
<accession>A0A0C2WUR2</accession>
<sequence>MPSRWSNDSAYFVTSYSKDHFRNIRYDASVIMRRHNRKVNFSPLHKQLNVYTRSLLEYQPFGKPFGSSMSYPHHSSTHPVDIKISKLSVATVNQLGRLIPWSIRTFKSYPSFSFVPFPNPLLLPVISPL</sequence>
<reference evidence="2" key="2">
    <citation type="submission" date="2015-01" db="EMBL/GenBank/DDBJ databases">
        <title>Evolutionary Origins and Diversification of the Mycorrhizal Mutualists.</title>
        <authorList>
            <consortium name="DOE Joint Genome Institute"/>
            <consortium name="Mycorrhizal Genomics Consortium"/>
            <person name="Kohler A."/>
            <person name="Kuo A."/>
            <person name="Nagy L.G."/>
            <person name="Floudas D."/>
            <person name="Copeland A."/>
            <person name="Barry K.W."/>
            <person name="Cichocki N."/>
            <person name="Veneault-Fourrey C."/>
            <person name="LaButti K."/>
            <person name="Lindquist E.A."/>
            <person name="Lipzen A."/>
            <person name="Lundell T."/>
            <person name="Morin E."/>
            <person name="Murat C."/>
            <person name="Riley R."/>
            <person name="Ohm R."/>
            <person name="Sun H."/>
            <person name="Tunlid A."/>
            <person name="Henrissat B."/>
            <person name="Grigoriev I.V."/>
            <person name="Hibbett D.S."/>
            <person name="Martin F."/>
        </authorList>
    </citation>
    <scope>NUCLEOTIDE SEQUENCE [LARGE SCALE GENOMIC DNA]</scope>
    <source>
        <strain evidence="2">MAFF 305830</strain>
    </source>
</reference>
<proteinExistence type="predicted"/>
<dbReference type="EMBL" id="KN824392">
    <property type="protein sequence ID" value="KIM21122.1"/>
    <property type="molecule type" value="Genomic_DNA"/>
</dbReference>
<reference evidence="1 2" key="1">
    <citation type="submission" date="2014-04" db="EMBL/GenBank/DDBJ databases">
        <authorList>
            <consortium name="DOE Joint Genome Institute"/>
            <person name="Kuo A."/>
            <person name="Zuccaro A."/>
            <person name="Kohler A."/>
            <person name="Nagy L.G."/>
            <person name="Floudas D."/>
            <person name="Copeland A."/>
            <person name="Barry K.W."/>
            <person name="Cichocki N."/>
            <person name="Veneault-Fourrey C."/>
            <person name="LaButti K."/>
            <person name="Lindquist E.A."/>
            <person name="Lipzen A."/>
            <person name="Lundell T."/>
            <person name="Morin E."/>
            <person name="Murat C."/>
            <person name="Sun H."/>
            <person name="Tunlid A."/>
            <person name="Henrissat B."/>
            <person name="Grigoriev I.V."/>
            <person name="Hibbett D.S."/>
            <person name="Martin F."/>
            <person name="Nordberg H.P."/>
            <person name="Cantor M.N."/>
            <person name="Hua S.X."/>
        </authorList>
    </citation>
    <scope>NUCLEOTIDE SEQUENCE [LARGE SCALE GENOMIC DNA]</scope>
    <source>
        <strain evidence="1 2">MAFF 305830</strain>
    </source>
</reference>
<dbReference type="HOGENOM" id="CLU_1950143_0_0_1"/>